<evidence type="ECO:0000256" key="1">
    <source>
        <dbReference type="SAM" id="MobiDB-lite"/>
    </source>
</evidence>
<evidence type="ECO:0000313" key="2">
    <source>
        <dbReference type="EMBL" id="JAV70578.1"/>
    </source>
</evidence>
<sequence>MKHGKVDLNRHHKIRAIGQDLDRLVPARGHLRNVLRLLNQNHRDRAEVHAHVPRQSTLELFTRHLDRDRIRKHRIGPAPRLPIDLDPGPKLLIGRGPTHKSRIGHDPARKSRIVLDPGQMPQECLTVPAPELRVDHVWVQTDQDRVPGDLNGRDHIAREHRVGRGRARVHHIGPDPDRVRVRGSRNDLGRVLEVPIDRSQDHVLALANQSQDPVRDPVLPDPDPALADLDPGRPNREEVRVRARESPVPCHGQDLGRARHDQDPVRDRSQGRDLVAGVAHGPALAAVPVRGRDLRGRPKREGKFCRTPKMRMGRLVRLSE</sequence>
<name>A0A1Y1LCF3_PHOPY</name>
<reference evidence="2" key="1">
    <citation type="journal article" date="2016" name="Sci. Rep.">
        <title>Molecular characterization of firefly nuptial gifts: a multi-omics approach sheds light on postcopulatory sexual selection.</title>
        <authorList>
            <person name="Al-Wathiqui N."/>
            <person name="Fallon T.R."/>
            <person name="South A."/>
            <person name="Weng J.K."/>
            <person name="Lewis S.M."/>
        </authorList>
    </citation>
    <scope>NUCLEOTIDE SEQUENCE</scope>
</reference>
<protein>
    <submittedName>
        <fullName evidence="2">Uncharacterized protein</fullName>
    </submittedName>
</protein>
<feature type="compositionally biased region" description="Basic and acidic residues" evidence="1">
    <location>
        <begin position="172"/>
        <end position="184"/>
    </location>
</feature>
<accession>A0A1Y1LCF3</accession>
<proteinExistence type="predicted"/>
<feature type="region of interest" description="Disordered" evidence="1">
    <location>
        <begin position="208"/>
        <end position="272"/>
    </location>
</feature>
<organism evidence="2">
    <name type="scientific">Photinus pyralis</name>
    <name type="common">Common eastern firefly</name>
    <name type="synonym">Lampyris pyralis</name>
    <dbReference type="NCBI Taxonomy" id="7054"/>
    <lineage>
        <taxon>Eukaryota</taxon>
        <taxon>Metazoa</taxon>
        <taxon>Ecdysozoa</taxon>
        <taxon>Arthropoda</taxon>
        <taxon>Hexapoda</taxon>
        <taxon>Insecta</taxon>
        <taxon>Pterygota</taxon>
        <taxon>Neoptera</taxon>
        <taxon>Endopterygota</taxon>
        <taxon>Coleoptera</taxon>
        <taxon>Polyphaga</taxon>
        <taxon>Elateriformia</taxon>
        <taxon>Elateroidea</taxon>
        <taxon>Lampyridae</taxon>
        <taxon>Lampyrinae</taxon>
        <taxon>Photinus</taxon>
    </lineage>
</organism>
<dbReference type="AlphaFoldDB" id="A0A1Y1LCF3"/>
<feature type="compositionally biased region" description="Basic and acidic residues" evidence="1">
    <location>
        <begin position="254"/>
        <end position="271"/>
    </location>
</feature>
<feature type="region of interest" description="Disordered" evidence="1">
    <location>
        <begin position="162"/>
        <end position="184"/>
    </location>
</feature>
<feature type="region of interest" description="Disordered" evidence="1">
    <location>
        <begin position="78"/>
        <end position="105"/>
    </location>
</feature>
<feature type="compositionally biased region" description="Basic and acidic residues" evidence="1">
    <location>
        <begin position="230"/>
        <end position="245"/>
    </location>
</feature>
<dbReference type="EMBL" id="GEZM01061276">
    <property type="protein sequence ID" value="JAV70578.1"/>
    <property type="molecule type" value="Transcribed_RNA"/>
</dbReference>